<organism evidence="2 3">
    <name type="scientific">Jatropha curcas</name>
    <name type="common">Barbados nut</name>
    <dbReference type="NCBI Taxonomy" id="180498"/>
    <lineage>
        <taxon>Eukaryota</taxon>
        <taxon>Viridiplantae</taxon>
        <taxon>Streptophyta</taxon>
        <taxon>Embryophyta</taxon>
        <taxon>Tracheophyta</taxon>
        <taxon>Spermatophyta</taxon>
        <taxon>Magnoliopsida</taxon>
        <taxon>eudicotyledons</taxon>
        <taxon>Gunneridae</taxon>
        <taxon>Pentapetalae</taxon>
        <taxon>rosids</taxon>
        <taxon>fabids</taxon>
        <taxon>Malpighiales</taxon>
        <taxon>Euphorbiaceae</taxon>
        <taxon>Crotonoideae</taxon>
        <taxon>Jatropheae</taxon>
        <taxon>Jatropha</taxon>
    </lineage>
</organism>
<evidence type="ECO:0000256" key="1">
    <source>
        <dbReference type="SAM" id="MobiDB-lite"/>
    </source>
</evidence>
<dbReference type="PANTHER" id="PTHR33912:SF2">
    <property type="entry name" value="PUTATIVE-RELATED"/>
    <property type="match status" value="1"/>
</dbReference>
<reference evidence="2 3" key="1">
    <citation type="journal article" date="2014" name="PLoS ONE">
        <title>Global Analysis of Gene Expression Profiles in Physic Nut (Jatropha curcas L.) Seedlings Exposed to Salt Stress.</title>
        <authorList>
            <person name="Zhang L."/>
            <person name="Zhang C."/>
            <person name="Wu P."/>
            <person name="Chen Y."/>
            <person name="Li M."/>
            <person name="Jiang H."/>
            <person name="Wu G."/>
        </authorList>
    </citation>
    <scope>NUCLEOTIDE SEQUENCE [LARGE SCALE GENOMIC DNA]</scope>
    <source>
        <strain evidence="3">cv. GZQX0401</strain>
        <tissue evidence="2">Young leaves</tissue>
    </source>
</reference>
<dbReference type="GO" id="GO:0005737">
    <property type="term" value="C:cytoplasm"/>
    <property type="evidence" value="ECO:0007669"/>
    <property type="project" value="TreeGrafter"/>
</dbReference>
<dbReference type="Proteomes" id="UP000027138">
    <property type="component" value="Unassembled WGS sequence"/>
</dbReference>
<dbReference type="GO" id="GO:0005634">
    <property type="term" value="C:nucleus"/>
    <property type="evidence" value="ECO:0007669"/>
    <property type="project" value="TreeGrafter"/>
</dbReference>
<name>A0A067KVZ3_JATCU</name>
<dbReference type="EMBL" id="KK914334">
    <property type="protein sequence ID" value="KDP40297.1"/>
    <property type="molecule type" value="Genomic_DNA"/>
</dbReference>
<accession>A0A067KVZ3</accession>
<proteinExistence type="predicted"/>
<dbReference type="AlphaFoldDB" id="A0A067KVZ3"/>
<gene>
    <name evidence="2" type="ORF">JCGZ_02295</name>
</gene>
<evidence type="ECO:0000313" key="2">
    <source>
        <dbReference type="EMBL" id="KDP40297.1"/>
    </source>
</evidence>
<feature type="region of interest" description="Disordered" evidence="1">
    <location>
        <begin position="1"/>
        <end position="37"/>
    </location>
</feature>
<dbReference type="PANTHER" id="PTHR33912">
    <property type="entry name" value="OS01G0939400 PROTEIN"/>
    <property type="match status" value="1"/>
</dbReference>
<dbReference type="OrthoDB" id="673645at2759"/>
<sequence length="105" mass="11661">MAEISRHRTSGADPQPSRLQRRKPAPLQINPPTSSRWNAAIPLLSPLLSSPAAMDLKSREEPQSQPRNQGTEPEKAATVFKKWQHPAAPFCYEPASFAPTFYVPV</sequence>
<dbReference type="KEGG" id="jcu:105632104"/>
<keyword evidence="3" id="KW-1185">Reference proteome</keyword>
<feature type="region of interest" description="Disordered" evidence="1">
    <location>
        <begin position="52"/>
        <end position="77"/>
    </location>
</feature>
<dbReference type="InterPro" id="IPR040381">
    <property type="entry name" value="At4g14450-like"/>
</dbReference>
<protein>
    <submittedName>
        <fullName evidence="2">Uncharacterized protein</fullName>
    </submittedName>
</protein>
<evidence type="ECO:0000313" key="3">
    <source>
        <dbReference type="Proteomes" id="UP000027138"/>
    </source>
</evidence>